<dbReference type="OrthoDB" id="5429442at2759"/>
<protein>
    <submittedName>
        <fullName evidence="2">Uncharacterized protein</fullName>
    </submittedName>
</protein>
<organism evidence="2 3">
    <name type="scientific">Jaapia argillacea MUCL 33604</name>
    <dbReference type="NCBI Taxonomy" id="933084"/>
    <lineage>
        <taxon>Eukaryota</taxon>
        <taxon>Fungi</taxon>
        <taxon>Dikarya</taxon>
        <taxon>Basidiomycota</taxon>
        <taxon>Agaricomycotina</taxon>
        <taxon>Agaricomycetes</taxon>
        <taxon>Agaricomycetidae</taxon>
        <taxon>Jaapiales</taxon>
        <taxon>Jaapiaceae</taxon>
        <taxon>Jaapia</taxon>
    </lineage>
</organism>
<dbReference type="EMBL" id="KL197721">
    <property type="protein sequence ID" value="KDQ56882.1"/>
    <property type="molecule type" value="Genomic_DNA"/>
</dbReference>
<proteinExistence type="predicted"/>
<feature type="region of interest" description="Disordered" evidence="1">
    <location>
        <begin position="565"/>
        <end position="597"/>
    </location>
</feature>
<gene>
    <name evidence="2" type="ORF">JAAARDRAFT_79271</name>
</gene>
<dbReference type="AlphaFoldDB" id="A0A067Q039"/>
<name>A0A067Q039_9AGAM</name>
<keyword evidence="3" id="KW-1185">Reference proteome</keyword>
<dbReference type="Proteomes" id="UP000027265">
    <property type="component" value="Unassembled WGS sequence"/>
</dbReference>
<dbReference type="InParanoid" id="A0A067Q039"/>
<dbReference type="HOGENOM" id="CLU_030574_0_0_1"/>
<evidence type="ECO:0000313" key="3">
    <source>
        <dbReference type="Proteomes" id="UP000027265"/>
    </source>
</evidence>
<evidence type="ECO:0000313" key="2">
    <source>
        <dbReference type="EMBL" id="KDQ56882.1"/>
    </source>
</evidence>
<accession>A0A067Q039</accession>
<sequence length="597" mass="65350">MSDAFTQSLVHKTDPNPYNQLIVQSQKMINDAFYNMWAIADTGSPLLSLDVTVTGVGNLSGDLDAPSLSLHVTSSTPQLYFFVAFTSGTLTLDTNKTWNVAGWKFSFPVKIGINILNSGDPGYDAYKTKMGITEGNFSLAKLYIDASQATELDMVRSSFGTEVWSQETDAIQQDFKDFVQGWITQMVDGDKTIIGVALQTSDPSSVNSVAPTFPPTSLDEIMYPWIDPSSPSQATDDLDANALCYLMMTGNASALSPPSLPYSGTWVNDENNVQGVLCMNSTQFWDQWLLPLVQVVNAATEICPTSPYLDANWDGSGSVCPEFYVGYHPNHTSSSDSYFNFNKCSANTWTWTGDSLLSSNEASADVGAWWNDYKARESANSSSYLQFDQGGQKFGLSGFSTFEFTVKQSGAASGAYKTESTFKITTSWHLKFALGVVSDGGLQIALIPDPDGNPACTSSGESVTEGIDWNIDWDTYTNYISHTINDTFSSNLGKIENNLVEALANQHKLFLPASGTFLMQDTMFNDRGDLLATLHYNGAPPPDQPPNLPNYLSKLPQRLAKRPVLPRKEPHGPFRAPVMKPRRKPFQYPSKVVGGAM</sequence>
<reference evidence="3" key="1">
    <citation type="journal article" date="2014" name="Proc. Natl. Acad. Sci. U.S.A.">
        <title>Extensive sampling of basidiomycete genomes demonstrates inadequacy of the white-rot/brown-rot paradigm for wood decay fungi.</title>
        <authorList>
            <person name="Riley R."/>
            <person name="Salamov A.A."/>
            <person name="Brown D.W."/>
            <person name="Nagy L.G."/>
            <person name="Floudas D."/>
            <person name="Held B.W."/>
            <person name="Levasseur A."/>
            <person name="Lombard V."/>
            <person name="Morin E."/>
            <person name="Otillar R."/>
            <person name="Lindquist E.A."/>
            <person name="Sun H."/>
            <person name="LaButti K.M."/>
            <person name="Schmutz J."/>
            <person name="Jabbour D."/>
            <person name="Luo H."/>
            <person name="Baker S.E."/>
            <person name="Pisabarro A.G."/>
            <person name="Walton J.D."/>
            <person name="Blanchette R.A."/>
            <person name="Henrissat B."/>
            <person name="Martin F."/>
            <person name="Cullen D."/>
            <person name="Hibbett D.S."/>
            <person name="Grigoriev I.V."/>
        </authorList>
    </citation>
    <scope>NUCLEOTIDE SEQUENCE [LARGE SCALE GENOMIC DNA]</scope>
    <source>
        <strain evidence="3">MUCL 33604</strain>
    </source>
</reference>
<evidence type="ECO:0000256" key="1">
    <source>
        <dbReference type="SAM" id="MobiDB-lite"/>
    </source>
</evidence>